<sequence length="235" mass="25708">MPASAPLCGGAFLPEREATLMDRRQILNNRKQSCLNLSLSVEQDSIKCSLLSSSSINHKGSPDATTKSCSDASRLNQPIKNCPSERCLASATPNNISTAAVPADVHLYPSCPDSVQCDNDIFERLMSANVSETPAHAATIQCPHDGHTSACFHRCRESKTYIALTLYIVLALLNGCASASKDFYFPDSTQGKLLVCLFVVLLKNKRMFIHDHNLMHSSKNHSPKSKHATHIRSKL</sequence>
<comment type="caution">
    <text evidence="2">The sequence shown here is derived from an EMBL/GenBank/DDBJ whole genome shotgun (WGS) entry which is preliminary data.</text>
</comment>
<dbReference type="AlphaFoldDB" id="A0AAV4BQD0"/>
<organism evidence="2 3">
    <name type="scientific">Plakobranchus ocellatus</name>
    <dbReference type="NCBI Taxonomy" id="259542"/>
    <lineage>
        <taxon>Eukaryota</taxon>
        <taxon>Metazoa</taxon>
        <taxon>Spiralia</taxon>
        <taxon>Lophotrochozoa</taxon>
        <taxon>Mollusca</taxon>
        <taxon>Gastropoda</taxon>
        <taxon>Heterobranchia</taxon>
        <taxon>Euthyneura</taxon>
        <taxon>Panpulmonata</taxon>
        <taxon>Sacoglossa</taxon>
        <taxon>Placobranchoidea</taxon>
        <taxon>Plakobranchidae</taxon>
        <taxon>Plakobranchus</taxon>
    </lineage>
</organism>
<accession>A0AAV4BQD0</accession>
<evidence type="ECO:0000313" key="3">
    <source>
        <dbReference type="Proteomes" id="UP000735302"/>
    </source>
</evidence>
<feature type="region of interest" description="Disordered" evidence="1">
    <location>
        <begin position="215"/>
        <end position="235"/>
    </location>
</feature>
<reference evidence="2 3" key="1">
    <citation type="journal article" date="2021" name="Elife">
        <title>Chloroplast acquisition without the gene transfer in kleptoplastic sea slugs, Plakobranchus ocellatus.</title>
        <authorList>
            <person name="Maeda T."/>
            <person name="Takahashi S."/>
            <person name="Yoshida T."/>
            <person name="Shimamura S."/>
            <person name="Takaki Y."/>
            <person name="Nagai Y."/>
            <person name="Toyoda A."/>
            <person name="Suzuki Y."/>
            <person name="Arimoto A."/>
            <person name="Ishii H."/>
            <person name="Satoh N."/>
            <person name="Nishiyama T."/>
            <person name="Hasebe M."/>
            <person name="Maruyama T."/>
            <person name="Minagawa J."/>
            <person name="Obokata J."/>
            <person name="Shigenobu S."/>
        </authorList>
    </citation>
    <scope>NUCLEOTIDE SEQUENCE [LARGE SCALE GENOMIC DNA]</scope>
</reference>
<dbReference type="Proteomes" id="UP000735302">
    <property type="component" value="Unassembled WGS sequence"/>
</dbReference>
<gene>
    <name evidence="2" type="ORF">PoB_004780500</name>
</gene>
<name>A0AAV4BQD0_9GAST</name>
<keyword evidence="3" id="KW-1185">Reference proteome</keyword>
<evidence type="ECO:0000313" key="2">
    <source>
        <dbReference type="EMBL" id="GFO21300.1"/>
    </source>
</evidence>
<protein>
    <submittedName>
        <fullName evidence="2">Uncharacterized protein</fullName>
    </submittedName>
</protein>
<dbReference type="EMBL" id="BLXT01005252">
    <property type="protein sequence ID" value="GFO21300.1"/>
    <property type="molecule type" value="Genomic_DNA"/>
</dbReference>
<evidence type="ECO:0000256" key="1">
    <source>
        <dbReference type="SAM" id="MobiDB-lite"/>
    </source>
</evidence>
<feature type="compositionally biased region" description="Basic residues" evidence="1">
    <location>
        <begin position="218"/>
        <end position="235"/>
    </location>
</feature>
<proteinExistence type="predicted"/>